<dbReference type="GO" id="GO:0016020">
    <property type="term" value="C:membrane"/>
    <property type="evidence" value="ECO:0007669"/>
    <property type="project" value="UniProtKB-SubCell"/>
</dbReference>
<evidence type="ECO:0000256" key="9">
    <source>
        <dbReference type="SAM" id="Phobius"/>
    </source>
</evidence>
<feature type="transmembrane region" description="Helical" evidence="9">
    <location>
        <begin position="397"/>
        <end position="423"/>
    </location>
</feature>
<feature type="transmembrane region" description="Helical" evidence="9">
    <location>
        <begin position="470"/>
        <end position="497"/>
    </location>
</feature>
<feature type="transmembrane region" description="Helical" evidence="9">
    <location>
        <begin position="720"/>
        <end position="741"/>
    </location>
</feature>
<evidence type="ECO:0000256" key="8">
    <source>
        <dbReference type="ARBA" id="ARBA00023136"/>
    </source>
</evidence>
<evidence type="ECO:0000256" key="3">
    <source>
        <dbReference type="ARBA" id="ARBA00022448"/>
    </source>
</evidence>
<feature type="transmembrane region" description="Helical" evidence="9">
    <location>
        <begin position="571"/>
        <end position="592"/>
    </location>
</feature>
<evidence type="ECO:0000256" key="4">
    <source>
        <dbReference type="ARBA" id="ARBA00022692"/>
    </source>
</evidence>
<feature type="transmembrane region" description="Helical" evidence="9">
    <location>
        <begin position="599"/>
        <end position="619"/>
    </location>
</feature>
<dbReference type="HOGENOM" id="CLU_004965_1_0_1"/>
<dbReference type="NCBIfam" id="TIGR00727">
    <property type="entry name" value="ISP4_OPT"/>
    <property type="match status" value="1"/>
</dbReference>
<feature type="transmembrane region" description="Helical" evidence="9">
    <location>
        <begin position="365"/>
        <end position="385"/>
    </location>
</feature>
<feature type="transmembrane region" description="Helical" evidence="9">
    <location>
        <begin position="750"/>
        <end position="767"/>
    </location>
</feature>
<sequence length="863" mass="96716">MAPQPDTITRSPDSNSTVSAMSQTIEKEPKTINLTDAVEVDTIANDLGATEDDLLEAKDVAATFTLERCRKLMTKVYQQHKKDPNFPISVIQRIEEFLANQDIFDNPENHEHEINEMKIEAALITGNSPYAEIRAVVPKVDDPNMPCSTIRAWFLGFILCGCVAFINGFFEIRQPAIFVYGTVPQLISYPLGNFCASVLPDIGFTLWGVRHSLNPGPFNRKEHMLVTVMSTVANTAPYTNGVVWIQALPGYFGQSWAKNFGYQICIALSANFIGYGMAGICRRFLVHPSYLIWPTTLATIALNNAFHTTSDEPVKGPFGRVWHMSRIKLFMITFVAMFFYFFLPNYLFTGLSLFSWMAWIAPDNAALATITGSTTGLGLNPIVTFDWNVMTALTQPLLYPLFSTLNYFLGAVFSMIVIVGLYYTNTYYTGHIPINMNLPYDRFGKVFNVRAIVDERGIFDLKKYQEYSPAYLSAAVVTVYLFFFALYAATLTYTALYHWREIALGFKGLMRDMPWNKKKDEDETEELTMDIHNRLMRQYKEVPEWWYLICLVASAVIGMVAISHWPTSASPAVVVAGLIMCAIFIIPIGIIYGMTGQQVSLNVLAEFIGGVIFEGNAIGMSFFKTYGYVVCLQALTFTSDLKIGHYSKIPPRIMFWAQMVPTVVSTFVCVGIMVYQLDIENVCTKEGPFRFTCPNENTFFTAAVLWGTIGPRKLWGPGGMYTATLAGFPFGCALVLAFWYLSKKFPNNNILRNIHPVIILTGGISWAPYNLSFIWPAVPIAMASFMYVKKRCLAFWSKYNYAFSAALSAGVAVSALVQFFGLQFHPVNLHWWGNDVLRRGCDGSGECVYLPLAAGQSFGPSTW</sequence>
<accession>A0A0A1TKF6</accession>
<dbReference type="Pfam" id="PF03169">
    <property type="entry name" value="OPT"/>
    <property type="match status" value="1"/>
</dbReference>
<reference evidence="10 11" key="1">
    <citation type="journal article" date="2015" name="Genome Announc.">
        <title>Draft Genome Sequence and Gene Annotation of the Entomopathogenic Fungus Verticillium hemipterigenum.</title>
        <authorList>
            <person name="Horn F."/>
            <person name="Habel A."/>
            <person name="Scharf D.H."/>
            <person name="Dworschak J."/>
            <person name="Brakhage A.A."/>
            <person name="Guthke R."/>
            <person name="Hertweck C."/>
            <person name="Linde J."/>
        </authorList>
    </citation>
    <scope>NUCLEOTIDE SEQUENCE [LARGE SCALE GENOMIC DNA]</scope>
</reference>
<dbReference type="AlphaFoldDB" id="A0A0A1TKF6"/>
<gene>
    <name evidence="10" type="ORF">VHEMI06964</name>
</gene>
<dbReference type="InterPro" id="IPR004813">
    <property type="entry name" value="OPT"/>
</dbReference>
<dbReference type="EMBL" id="CDHN01000003">
    <property type="protein sequence ID" value="CEJ91240.1"/>
    <property type="molecule type" value="Genomic_DNA"/>
</dbReference>
<feature type="transmembrane region" description="Helical" evidence="9">
    <location>
        <begin position="655"/>
        <end position="675"/>
    </location>
</feature>
<evidence type="ECO:0000256" key="1">
    <source>
        <dbReference type="ARBA" id="ARBA00004141"/>
    </source>
</evidence>
<feature type="transmembrane region" description="Helical" evidence="9">
    <location>
        <begin position="329"/>
        <end position="359"/>
    </location>
</feature>
<keyword evidence="6" id="KW-0653">Protein transport</keyword>
<keyword evidence="3" id="KW-0813">Transport</keyword>
<dbReference type="GO" id="GO:0035673">
    <property type="term" value="F:oligopeptide transmembrane transporter activity"/>
    <property type="evidence" value="ECO:0007669"/>
    <property type="project" value="InterPro"/>
</dbReference>
<keyword evidence="7 9" id="KW-1133">Transmembrane helix</keyword>
<evidence type="ECO:0000256" key="7">
    <source>
        <dbReference type="ARBA" id="ARBA00022989"/>
    </source>
</evidence>
<evidence type="ECO:0000256" key="5">
    <source>
        <dbReference type="ARBA" id="ARBA00022856"/>
    </source>
</evidence>
<name>A0A0A1TKF6_9HYPO</name>
<evidence type="ECO:0008006" key="12">
    <source>
        <dbReference type="Google" id="ProtNLM"/>
    </source>
</evidence>
<dbReference type="InterPro" id="IPR004648">
    <property type="entry name" value="Oligpept_transpt"/>
</dbReference>
<keyword evidence="5" id="KW-0571">Peptide transport</keyword>
<evidence type="ECO:0000313" key="11">
    <source>
        <dbReference type="Proteomes" id="UP000039046"/>
    </source>
</evidence>
<keyword evidence="11" id="KW-1185">Reference proteome</keyword>
<dbReference type="NCBIfam" id="TIGR00728">
    <property type="entry name" value="OPT_sfam"/>
    <property type="match status" value="1"/>
</dbReference>
<dbReference type="PANTHER" id="PTHR22601">
    <property type="entry name" value="ISP4 LIKE PROTEIN"/>
    <property type="match status" value="1"/>
</dbReference>
<comment type="subcellular location">
    <subcellularLocation>
        <location evidence="1">Membrane</location>
        <topology evidence="1">Multi-pass membrane protein</topology>
    </subcellularLocation>
</comment>
<organism evidence="10 11">
    <name type="scientific">[Torrubiella] hemipterigena</name>
    <dbReference type="NCBI Taxonomy" id="1531966"/>
    <lineage>
        <taxon>Eukaryota</taxon>
        <taxon>Fungi</taxon>
        <taxon>Dikarya</taxon>
        <taxon>Ascomycota</taxon>
        <taxon>Pezizomycotina</taxon>
        <taxon>Sordariomycetes</taxon>
        <taxon>Hypocreomycetidae</taxon>
        <taxon>Hypocreales</taxon>
        <taxon>Clavicipitaceae</taxon>
        <taxon>Clavicipitaceae incertae sedis</taxon>
        <taxon>'Torrubiella' clade</taxon>
    </lineage>
</organism>
<dbReference type="OrthoDB" id="9986677at2759"/>
<evidence type="ECO:0000256" key="6">
    <source>
        <dbReference type="ARBA" id="ARBA00022927"/>
    </source>
</evidence>
<proteinExistence type="inferred from homology"/>
<evidence type="ECO:0000256" key="2">
    <source>
        <dbReference type="ARBA" id="ARBA00008807"/>
    </source>
</evidence>
<protein>
    <recommendedName>
        <fullName evidence="12">OPT oligopeptide transporter</fullName>
    </recommendedName>
</protein>
<feature type="transmembrane region" description="Helical" evidence="9">
    <location>
        <begin position="801"/>
        <end position="822"/>
    </location>
</feature>
<feature type="transmembrane region" description="Helical" evidence="9">
    <location>
        <begin position="545"/>
        <end position="565"/>
    </location>
</feature>
<dbReference type="GO" id="GO:0015031">
    <property type="term" value="P:protein transport"/>
    <property type="evidence" value="ECO:0007669"/>
    <property type="project" value="UniProtKB-KW"/>
</dbReference>
<keyword evidence="4 9" id="KW-0812">Transmembrane</keyword>
<keyword evidence="8 9" id="KW-0472">Membrane</keyword>
<dbReference type="Proteomes" id="UP000039046">
    <property type="component" value="Unassembled WGS sequence"/>
</dbReference>
<evidence type="ECO:0000313" key="10">
    <source>
        <dbReference type="EMBL" id="CEJ91240.1"/>
    </source>
</evidence>
<feature type="transmembrane region" description="Helical" evidence="9">
    <location>
        <begin position="152"/>
        <end position="170"/>
    </location>
</feature>
<comment type="similarity">
    <text evidence="2">Belongs to the oligopeptide OPT transporter family.</text>
</comment>